<feature type="region of interest" description="Disordered" evidence="5">
    <location>
        <begin position="139"/>
        <end position="166"/>
    </location>
</feature>
<evidence type="ECO:0000313" key="6">
    <source>
        <dbReference type="EMBL" id="SFK65504.1"/>
    </source>
</evidence>
<dbReference type="EMBL" id="FOSK01000007">
    <property type="protein sequence ID" value="SFK65504.1"/>
    <property type="molecule type" value="Genomic_DNA"/>
</dbReference>
<comment type="function">
    <text evidence="4">Required for flagellar hook formation. May act as a scaffolding protein.</text>
</comment>
<reference evidence="6 7" key="1">
    <citation type="submission" date="2016-10" db="EMBL/GenBank/DDBJ databases">
        <authorList>
            <person name="Varghese N."/>
            <person name="Submissions S."/>
        </authorList>
    </citation>
    <scope>NUCLEOTIDE SEQUENCE [LARGE SCALE GENOMIC DNA]</scope>
    <source>
        <strain evidence="6 7">DSM 16392</strain>
    </source>
</reference>
<dbReference type="Pfam" id="PF03963">
    <property type="entry name" value="FlgD"/>
    <property type="match status" value="1"/>
</dbReference>
<proteinExistence type="inferred from homology"/>
<comment type="similarity">
    <text evidence="1">Belongs to the FlgD family.</text>
</comment>
<keyword evidence="6" id="KW-0966">Cell projection</keyword>
<comment type="caution">
    <text evidence="6">The sequence shown here is derived from an EMBL/GenBank/DDBJ whole genome shotgun (WGS) entry which is preliminary data.</text>
</comment>
<accession>A0A1I4B9M8</accession>
<feature type="region of interest" description="Disordered" evidence="5">
    <location>
        <begin position="1"/>
        <end position="23"/>
    </location>
</feature>
<evidence type="ECO:0000256" key="5">
    <source>
        <dbReference type="SAM" id="MobiDB-lite"/>
    </source>
</evidence>
<feature type="compositionally biased region" description="Low complexity" evidence="5">
    <location>
        <begin position="142"/>
        <end position="151"/>
    </location>
</feature>
<organism evidence="6 7">
    <name type="scientific">Pseudovibrio ascidiaceicola</name>
    <dbReference type="NCBI Taxonomy" id="285279"/>
    <lineage>
        <taxon>Bacteria</taxon>
        <taxon>Pseudomonadati</taxon>
        <taxon>Pseudomonadota</taxon>
        <taxon>Alphaproteobacteria</taxon>
        <taxon>Hyphomicrobiales</taxon>
        <taxon>Stappiaceae</taxon>
        <taxon>Pseudovibrio</taxon>
    </lineage>
</organism>
<evidence type="ECO:0000256" key="2">
    <source>
        <dbReference type="ARBA" id="ARBA00016013"/>
    </source>
</evidence>
<feature type="compositionally biased region" description="Polar residues" evidence="5">
    <location>
        <begin position="1"/>
        <end position="16"/>
    </location>
</feature>
<name>A0A1I4B9M8_9HYPH</name>
<keyword evidence="7" id="KW-1185">Reference proteome</keyword>
<feature type="compositionally biased region" description="Acidic residues" evidence="5">
    <location>
        <begin position="152"/>
        <end position="166"/>
    </location>
</feature>
<dbReference type="Proteomes" id="UP000199598">
    <property type="component" value="Unassembled WGS sequence"/>
</dbReference>
<evidence type="ECO:0000313" key="7">
    <source>
        <dbReference type="Proteomes" id="UP000199598"/>
    </source>
</evidence>
<keyword evidence="3" id="KW-1005">Bacterial flagellum biogenesis</keyword>
<protein>
    <recommendedName>
        <fullName evidence="2">Basal-body rod modification protein FlgD</fullName>
    </recommendedName>
</protein>
<keyword evidence="6" id="KW-0282">Flagellum</keyword>
<gene>
    <name evidence="6" type="ORF">SAMN04488518_107236</name>
</gene>
<evidence type="ECO:0000256" key="3">
    <source>
        <dbReference type="ARBA" id="ARBA00022795"/>
    </source>
</evidence>
<evidence type="ECO:0000256" key="4">
    <source>
        <dbReference type="ARBA" id="ARBA00024746"/>
    </source>
</evidence>
<dbReference type="InterPro" id="IPR005648">
    <property type="entry name" value="FlgD"/>
</dbReference>
<keyword evidence="6" id="KW-0969">Cilium</keyword>
<dbReference type="RefSeq" id="WP_208860387.1">
    <property type="nucleotide sequence ID" value="NZ_FOSK01000007.1"/>
</dbReference>
<dbReference type="NCBIfam" id="NF004670">
    <property type="entry name" value="PRK06009.1"/>
    <property type="match status" value="1"/>
</dbReference>
<sequence length="166" mass="17556">MSVDPVSSANNTQNNEPVFKPQGSEQAYLDYNAFLMLFMESLKSQDPTDPLDTAEYMGQLAQFSAVEQSTKTNTHLTSMLQQNSINQANNLIGATVEVPNADGTETTTGIIKSVQILTDGSIATLEDGTKVALVPGIQISRPAPAATADSDTPADTDTPDESDATS</sequence>
<evidence type="ECO:0000256" key="1">
    <source>
        <dbReference type="ARBA" id="ARBA00010577"/>
    </source>
</evidence>